<dbReference type="EMBL" id="LSDB01000020">
    <property type="protein sequence ID" value="KXB58196.1"/>
    <property type="molecule type" value="Genomic_DNA"/>
</dbReference>
<feature type="domain" description="Glycosyltransferase 2-like" evidence="3">
    <location>
        <begin position="4"/>
        <end position="178"/>
    </location>
</feature>
<dbReference type="PANTHER" id="PTHR22916">
    <property type="entry name" value="GLYCOSYLTRANSFERASE"/>
    <property type="match status" value="1"/>
</dbReference>
<evidence type="ECO:0000256" key="2">
    <source>
        <dbReference type="SAM" id="Phobius"/>
    </source>
</evidence>
<dbReference type="SUPFAM" id="SSF53448">
    <property type="entry name" value="Nucleotide-diphospho-sugar transferases"/>
    <property type="match status" value="1"/>
</dbReference>
<comment type="caution">
    <text evidence="4">The sequence shown here is derived from an EMBL/GenBank/DDBJ whole genome shotgun (WGS) entry which is preliminary data.</text>
</comment>
<feature type="transmembrane region" description="Helical" evidence="2">
    <location>
        <begin position="300"/>
        <end position="320"/>
    </location>
</feature>
<sequence>MIVSVIVGLLNEEKYLPKLIEDFKNQTYPKEKIELIFIDGMSDDKSFDILEKFKKSNKEFRKILLLKNPKKILSAGMNIGIKKATGEAFLKVDCHSHITKDFIYQNVKTIESGEKVCGGPRPNIIENDDAFSKTLLLVEENVFGSGIANYRKKSDNNKIKYVKSVFQGMYKREVFERVGLLDEKVGRVEDNELHYRIRKHGYKIAYNNNILSYQYTRPNFKKMLKQKFSNGLWIGRVSHIYPKCFSIFHFAPFCFVLALILTLFLTIFTYLPLIILLLCYFIPIIFLSIYTIFKNENNKYNFLLPLLIFLIHISYGFGSIEGLMQGFKWKKIYLKEKNIEYLK</sequence>
<protein>
    <submittedName>
        <fullName evidence="4">Glycosyltransferase, group 2 family protein</fullName>
    </submittedName>
</protein>
<dbReference type="Pfam" id="PF00535">
    <property type="entry name" value="Glycos_transf_2"/>
    <property type="match status" value="1"/>
</dbReference>
<dbReference type="InterPro" id="IPR001173">
    <property type="entry name" value="Glyco_trans_2-like"/>
</dbReference>
<keyword evidence="2" id="KW-0812">Transmembrane</keyword>
<dbReference type="Proteomes" id="UP000070467">
    <property type="component" value="Unassembled WGS sequence"/>
</dbReference>
<dbReference type="InterPro" id="IPR029044">
    <property type="entry name" value="Nucleotide-diphossugar_trans"/>
</dbReference>
<proteinExistence type="inferred from homology"/>
<reference evidence="4 5" key="1">
    <citation type="submission" date="2016-01" db="EMBL/GenBank/DDBJ databases">
        <authorList>
            <person name="Mitreva M."/>
            <person name="Pepin K.H."/>
            <person name="Mihindukulasuriya K.A."/>
            <person name="Fulton R."/>
            <person name="Fronick C."/>
            <person name="O'Laughlin M."/>
            <person name="Miner T."/>
            <person name="Herter B."/>
            <person name="Rosa B.A."/>
            <person name="Cordes M."/>
            <person name="Tomlinson C."/>
            <person name="Wollam A."/>
            <person name="Palsikar V.B."/>
            <person name="Mardis E.R."/>
            <person name="Wilson R.K."/>
        </authorList>
    </citation>
    <scope>NUCLEOTIDE SEQUENCE [LARGE SCALE GENOMIC DNA]</scope>
    <source>
        <strain evidence="4 5">KA00071</strain>
    </source>
</reference>
<feature type="transmembrane region" description="Helical" evidence="2">
    <location>
        <begin position="273"/>
        <end position="293"/>
    </location>
</feature>
<dbReference type="PANTHER" id="PTHR22916:SF71">
    <property type="entry name" value="GLYCOSYL TRANSFERASE"/>
    <property type="match status" value="1"/>
</dbReference>
<keyword evidence="5" id="KW-1185">Reference proteome</keyword>
<evidence type="ECO:0000313" key="4">
    <source>
        <dbReference type="EMBL" id="KXB58196.1"/>
    </source>
</evidence>
<evidence type="ECO:0000256" key="1">
    <source>
        <dbReference type="ARBA" id="ARBA00006739"/>
    </source>
</evidence>
<dbReference type="RefSeq" id="WP_066129854.1">
    <property type="nucleotide sequence ID" value="NZ_KQ959873.1"/>
</dbReference>
<name>A0ABR5TM42_9BACL</name>
<evidence type="ECO:0000313" key="5">
    <source>
        <dbReference type="Proteomes" id="UP000070467"/>
    </source>
</evidence>
<evidence type="ECO:0000259" key="3">
    <source>
        <dbReference type="Pfam" id="PF00535"/>
    </source>
</evidence>
<organism evidence="4 5">
    <name type="scientific">Gemelliphila asaccharolytica</name>
    <dbReference type="NCBI Taxonomy" id="502393"/>
    <lineage>
        <taxon>Bacteria</taxon>
        <taxon>Bacillati</taxon>
        <taxon>Bacillota</taxon>
        <taxon>Bacilli</taxon>
        <taxon>Bacillales</taxon>
        <taxon>Gemellaceae</taxon>
        <taxon>Gemelliphila</taxon>
    </lineage>
</organism>
<accession>A0ABR5TM42</accession>
<keyword evidence="2" id="KW-1133">Transmembrane helix</keyword>
<dbReference type="CDD" id="cd02525">
    <property type="entry name" value="Succinoglycan_BP_ExoA"/>
    <property type="match status" value="1"/>
</dbReference>
<gene>
    <name evidence="4" type="ORF">HMPREF1871_00584</name>
</gene>
<feature type="transmembrane region" description="Helical" evidence="2">
    <location>
        <begin position="245"/>
        <end position="267"/>
    </location>
</feature>
<keyword evidence="2" id="KW-0472">Membrane</keyword>
<comment type="similarity">
    <text evidence="1">Belongs to the glycosyltransferase 2 family.</text>
</comment>
<dbReference type="Gene3D" id="3.90.550.10">
    <property type="entry name" value="Spore Coat Polysaccharide Biosynthesis Protein SpsA, Chain A"/>
    <property type="match status" value="1"/>
</dbReference>